<sequence length="73" mass="8436">PCGLCGKPSEDGLDLSTDVLVFLGPYVLWDDFSILVGRKPFFREKFFCCASFKIEVHMAFFKQLLYRFYGQTP</sequence>
<gene>
    <name evidence="1" type="ORF">L9F63_008012</name>
</gene>
<reference evidence="1" key="2">
    <citation type="submission" date="2023-05" db="EMBL/GenBank/DDBJ databases">
        <authorList>
            <person name="Fouks B."/>
        </authorList>
    </citation>
    <scope>NUCLEOTIDE SEQUENCE</scope>
    <source>
        <strain evidence="1">Stay&amp;Tobe</strain>
        <tissue evidence="1">Testes</tissue>
    </source>
</reference>
<name>A0AAD8E2D0_DIPPU</name>
<reference evidence="1" key="1">
    <citation type="journal article" date="2023" name="IScience">
        <title>Live-bearing cockroach genome reveals convergent evolutionary mechanisms linked to viviparity in insects and beyond.</title>
        <authorList>
            <person name="Fouks B."/>
            <person name="Harrison M.C."/>
            <person name="Mikhailova A.A."/>
            <person name="Marchal E."/>
            <person name="English S."/>
            <person name="Carruthers M."/>
            <person name="Jennings E.C."/>
            <person name="Chiamaka E.L."/>
            <person name="Frigard R.A."/>
            <person name="Pippel M."/>
            <person name="Attardo G.M."/>
            <person name="Benoit J.B."/>
            <person name="Bornberg-Bauer E."/>
            <person name="Tobe S.S."/>
        </authorList>
    </citation>
    <scope>NUCLEOTIDE SEQUENCE</scope>
    <source>
        <strain evidence="1">Stay&amp;Tobe</strain>
    </source>
</reference>
<protein>
    <submittedName>
        <fullName evidence="1">Uncharacterized protein</fullName>
    </submittedName>
</protein>
<proteinExistence type="predicted"/>
<feature type="non-terminal residue" evidence="1">
    <location>
        <position position="73"/>
    </location>
</feature>
<organism evidence="1 2">
    <name type="scientific">Diploptera punctata</name>
    <name type="common">Pacific beetle cockroach</name>
    <dbReference type="NCBI Taxonomy" id="6984"/>
    <lineage>
        <taxon>Eukaryota</taxon>
        <taxon>Metazoa</taxon>
        <taxon>Ecdysozoa</taxon>
        <taxon>Arthropoda</taxon>
        <taxon>Hexapoda</taxon>
        <taxon>Insecta</taxon>
        <taxon>Pterygota</taxon>
        <taxon>Neoptera</taxon>
        <taxon>Polyneoptera</taxon>
        <taxon>Dictyoptera</taxon>
        <taxon>Blattodea</taxon>
        <taxon>Blaberoidea</taxon>
        <taxon>Blaberidae</taxon>
        <taxon>Diplopterinae</taxon>
        <taxon>Diploptera</taxon>
    </lineage>
</organism>
<keyword evidence="2" id="KW-1185">Reference proteome</keyword>
<dbReference type="AlphaFoldDB" id="A0AAD8E2D0"/>
<dbReference type="Proteomes" id="UP001233999">
    <property type="component" value="Unassembled WGS sequence"/>
</dbReference>
<evidence type="ECO:0000313" key="1">
    <source>
        <dbReference type="EMBL" id="KAJ9574825.1"/>
    </source>
</evidence>
<accession>A0AAD8E2D0</accession>
<evidence type="ECO:0000313" key="2">
    <source>
        <dbReference type="Proteomes" id="UP001233999"/>
    </source>
</evidence>
<dbReference type="EMBL" id="JASPKZ010010258">
    <property type="protein sequence ID" value="KAJ9574825.1"/>
    <property type="molecule type" value="Genomic_DNA"/>
</dbReference>
<comment type="caution">
    <text evidence="1">The sequence shown here is derived from an EMBL/GenBank/DDBJ whole genome shotgun (WGS) entry which is preliminary data.</text>
</comment>
<feature type="non-terminal residue" evidence="1">
    <location>
        <position position="1"/>
    </location>
</feature>